<gene>
    <name evidence="1" type="ORF">BTO08_17180</name>
</gene>
<proteinExistence type="predicted"/>
<reference evidence="1 2" key="1">
    <citation type="submission" date="2016-12" db="EMBL/GenBank/DDBJ databases">
        <title>Diversity of luminous bacteria.</title>
        <authorList>
            <person name="Yoshizawa S."/>
            <person name="Kogure K."/>
        </authorList>
    </citation>
    <scope>NUCLEOTIDE SEQUENCE [LARGE SCALE GENOMIC DNA]</scope>
    <source>
        <strain evidence="1 2">LC1-200</strain>
    </source>
</reference>
<evidence type="ECO:0000313" key="2">
    <source>
        <dbReference type="Proteomes" id="UP000238730"/>
    </source>
</evidence>
<comment type="caution">
    <text evidence="1">The sequence shown here is derived from an EMBL/GenBank/DDBJ whole genome shotgun (WGS) entry which is preliminary data.</text>
</comment>
<dbReference type="InterPro" id="IPR032710">
    <property type="entry name" value="NTF2-like_dom_sf"/>
</dbReference>
<evidence type="ECO:0000313" key="1">
    <source>
        <dbReference type="EMBL" id="PQJ61992.1"/>
    </source>
</evidence>
<name>A0A2S7VJR7_PHOAN</name>
<dbReference type="OrthoDB" id="5825049at2"/>
<dbReference type="SUPFAM" id="SSF54427">
    <property type="entry name" value="NTF2-like"/>
    <property type="match status" value="1"/>
</dbReference>
<protein>
    <recommendedName>
        <fullName evidence="3">SnoaL-like domain-containing protein</fullName>
    </recommendedName>
</protein>
<dbReference type="AlphaFoldDB" id="A0A2S7VJR7"/>
<sequence length="136" mass="16074">MIESRTPDWDNIKTYEKLYQEILVNPDTSKFHHYFTEDCYININDKEYDADAFKQRMAWLKKNAKVKVEVINFFTSKDGTKITDTHLSHSIDAEGIKRTFRVMQQSELENGRIKRFIDNTFMLSGNDSDYSITTNK</sequence>
<dbReference type="Proteomes" id="UP000238730">
    <property type="component" value="Unassembled WGS sequence"/>
</dbReference>
<dbReference type="EMBL" id="MSCJ01000003">
    <property type="protein sequence ID" value="PQJ61992.1"/>
    <property type="molecule type" value="Genomic_DNA"/>
</dbReference>
<dbReference type="RefSeq" id="WP_105061832.1">
    <property type="nucleotide sequence ID" value="NZ_MSCJ01000003.1"/>
</dbReference>
<organism evidence="1 2">
    <name type="scientific">Photobacterium angustum</name>
    <dbReference type="NCBI Taxonomy" id="661"/>
    <lineage>
        <taxon>Bacteria</taxon>
        <taxon>Pseudomonadati</taxon>
        <taxon>Pseudomonadota</taxon>
        <taxon>Gammaproteobacteria</taxon>
        <taxon>Vibrionales</taxon>
        <taxon>Vibrionaceae</taxon>
        <taxon>Photobacterium</taxon>
    </lineage>
</organism>
<accession>A0A2S7VJR7</accession>
<evidence type="ECO:0008006" key="3">
    <source>
        <dbReference type="Google" id="ProtNLM"/>
    </source>
</evidence>